<keyword evidence="1" id="KW-1133">Transmembrane helix</keyword>
<feature type="transmembrane region" description="Helical" evidence="1">
    <location>
        <begin position="95"/>
        <end position="115"/>
    </location>
</feature>
<sequence length="187" mass="20559">MNEMLEYLQRSWWIFLLRGVAAIVFGIMAIAWPALTLAVLVMLFGAYVLVDGVFGLIDAIRLRGRLIRVWPLVLDAVLGIAVGLLTLLWPGATALVLLMFIAAWVVVGGLLRIVLAYQIRHEIKGEWILIMGGVLSILFGGLLVALPQAGLVTLVWLIGFYAVAFGVLFVLLALRLRKLRKLGENLA</sequence>
<dbReference type="AlphaFoldDB" id="A0A238L165"/>
<feature type="transmembrane region" description="Helical" evidence="1">
    <location>
        <begin position="127"/>
        <end position="147"/>
    </location>
</feature>
<dbReference type="PANTHER" id="PTHR34989:SF1">
    <property type="entry name" value="PROTEIN HDED"/>
    <property type="match status" value="1"/>
</dbReference>
<keyword evidence="3" id="KW-1185">Reference proteome</keyword>
<accession>A0A238L165</accession>
<gene>
    <name evidence="2" type="ORF">MAA8898_04129</name>
</gene>
<keyword evidence="1" id="KW-0812">Transmembrane</keyword>
<protein>
    <submittedName>
        <fullName evidence="2">Acid-resistance membrane protein</fullName>
    </submittedName>
</protein>
<evidence type="ECO:0000256" key="1">
    <source>
        <dbReference type="SAM" id="Phobius"/>
    </source>
</evidence>
<keyword evidence="1" id="KW-0472">Membrane</keyword>
<feature type="transmembrane region" description="Helical" evidence="1">
    <location>
        <begin position="153"/>
        <end position="174"/>
    </location>
</feature>
<evidence type="ECO:0000313" key="3">
    <source>
        <dbReference type="Proteomes" id="UP000207598"/>
    </source>
</evidence>
<organism evidence="2 3">
    <name type="scientific">Maliponia aquimaris</name>
    <dbReference type="NCBI Taxonomy" id="1673631"/>
    <lineage>
        <taxon>Bacteria</taxon>
        <taxon>Pseudomonadati</taxon>
        <taxon>Pseudomonadota</taxon>
        <taxon>Alphaproteobacteria</taxon>
        <taxon>Rhodobacterales</taxon>
        <taxon>Paracoccaceae</taxon>
        <taxon>Maliponia</taxon>
    </lineage>
</organism>
<dbReference type="InterPro" id="IPR005325">
    <property type="entry name" value="DUF308_memb"/>
</dbReference>
<evidence type="ECO:0000313" key="2">
    <source>
        <dbReference type="EMBL" id="SMX48834.1"/>
    </source>
</evidence>
<dbReference type="Proteomes" id="UP000207598">
    <property type="component" value="Unassembled WGS sequence"/>
</dbReference>
<dbReference type="RefSeq" id="WP_217900521.1">
    <property type="nucleotide sequence ID" value="NZ_FXYF01000014.1"/>
</dbReference>
<dbReference type="InterPro" id="IPR052712">
    <property type="entry name" value="Acid_resist_chaperone_HdeD"/>
</dbReference>
<feature type="transmembrane region" description="Helical" evidence="1">
    <location>
        <begin position="69"/>
        <end position="89"/>
    </location>
</feature>
<dbReference type="GO" id="GO:0005886">
    <property type="term" value="C:plasma membrane"/>
    <property type="evidence" value="ECO:0007669"/>
    <property type="project" value="TreeGrafter"/>
</dbReference>
<dbReference type="EMBL" id="FXYF01000014">
    <property type="protein sequence ID" value="SMX48834.1"/>
    <property type="molecule type" value="Genomic_DNA"/>
</dbReference>
<reference evidence="2 3" key="1">
    <citation type="submission" date="2017-05" db="EMBL/GenBank/DDBJ databases">
        <authorList>
            <person name="Song R."/>
            <person name="Chenine A.L."/>
            <person name="Ruprecht R.M."/>
        </authorList>
    </citation>
    <scope>NUCLEOTIDE SEQUENCE [LARGE SCALE GENOMIC DNA]</scope>
    <source>
        <strain evidence="2 3">CECT 8898</strain>
    </source>
</reference>
<feature type="transmembrane region" description="Helical" evidence="1">
    <location>
        <begin position="38"/>
        <end position="57"/>
    </location>
</feature>
<dbReference type="PANTHER" id="PTHR34989">
    <property type="entry name" value="PROTEIN HDED"/>
    <property type="match status" value="1"/>
</dbReference>
<feature type="transmembrane region" description="Helical" evidence="1">
    <location>
        <begin position="12"/>
        <end position="32"/>
    </location>
</feature>
<name>A0A238L165_9RHOB</name>
<dbReference type="Pfam" id="PF03729">
    <property type="entry name" value="DUF308"/>
    <property type="match status" value="2"/>
</dbReference>
<proteinExistence type="predicted"/>